<protein>
    <recommendedName>
        <fullName evidence="1">ATP-dependent Clp protease adapter protein ClpS</fullName>
    </recommendedName>
</protein>
<keyword evidence="3" id="KW-0645">Protease</keyword>
<dbReference type="FunFam" id="3.30.1390.10:FF:000002">
    <property type="entry name" value="ATP-dependent Clp protease adapter protein ClpS"/>
    <property type="match status" value="1"/>
</dbReference>
<dbReference type="InterPro" id="IPR014719">
    <property type="entry name" value="Ribosomal_bL12_C/ClpS-like"/>
</dbReference>
<dbReference type="SUPFAM" id="SSF54736">
    <property type="entry name" value="ClpS-like"/>
    <property type="match status" value="1"/>
</dbReference>
<gene>
    <name evidence="1" type="primary">clpS</name>
    <name evidence="3" type="ORF">H9777_12415</name>
</gene>
<dbReference type="Gene3D" id="3.30.1390.10">
    <property type="match status" value="1"/>
</dbReference>
<reference evidence="3" key="1">
    <citation type="journal article" date="2021" name="PeerJ">
        <title>Extensive microbial diversity within the chicken gut microbiome revealed by metagenomics and culture.</title>
        <authorList>
            <person name="Gilroy R."/>
            <person name="Ravi A."/>
            <person name="Getino M."/>
            <person name="Pursley I."/>
            <person name="Horton D.L."/>
            <person name="Alikhan N.F."/>
            <person name="Baker D."/>
            <person name="Gharbi K."/>
            <person name="Hall N."/>
            <person name="Watson M."/>
            <person name="Adriaenssens E.M."/>
            <person name="Foster-Nyarko E."/>
            <person name="Jarju S."/>
            <person name="Secka A."/>
            <person name="Antonio M."/>
            <person name="Oren A."/>
            <person name="Chaudhuri R.R."/>
            <person name="La Ragione R."/>
            <person name="Hildebrand F."/>
            <person name="Pallen M.J."/>
        </authorList>
    </citation>
    <scope>NUCLEOTIDE SEQUENCE</scope>
    <source>
        <strain evidence="3">G4-2901</strain>
    </source>
</reference>
<dbReference type="InterPro" id="IPR003769">
    <property type="entry name" value="ClpS_core"/>
</dbReference>
<comment type="caution">
    <text evidence="3">The sequence shown here is derived from an EMBL/GenBank/DDBJ whole genome shotgun (WGS) entry which is preliminary data.</text>
</comment>
<dbReference type="PANTHER" id="PTHR33473">
    <property type="entry name" value="ATP-DEPENDENT CLP PROTEASE ADAPTER PROTEIN CLPS1, CHLOROPLASTIC"/>
    <property type="match status" value="1"/>
</dbReference>
<dbReference type="EMBL" id="JAHLFW010000103">
    <property type="protein sequence ID" value="MBU3839087.1"/>
    <property type="molecule type" value="Genomic_DNA"/>
</dbReference>
<evidence type="ECO:0000256" key="1">
    <source>
        <dbReference type="HAMAP-Rule" id="MF_00302"/>
    </source>
</evidence>
<organism evidence="3 4">
    <name type="scientific">Candidatus Phocaeicola faecigallinarum</name>
    <dbReference type="NCBI Taxonomy" id="2838732"/>
    <lineage>
        <taxon>Bacteria</taxon>
        <taxon>Pseudomonadati</taxon>
        <taxon>Bacteroidota</taxon>
        <taxon>Bacteroidia</taxon>
        <taxon>Bacteroidales</taxon>
        <taxon>Bacteroidaceae</taxon>
        <taxon>Phocaeicola</taxon>
    </lineage>
</organism>
<dbReference type="InterPro" id="IPR022935">
    <property type="entry name" value="ClpS"/>
</dbReference>
<evidence type="ECO:0000259" key="2">
    <source>
        <dbReference type="Pfam" id="PF02617"/>
    </source>
</evidence>
<comment type="similarity">
    <text evidence="1">Belongs to the ClpS family.</text>
</comment>
<dbReference type="GO" id="GO:0006508">
    <property type="term" value="P:proteolysis"/>
    <property type="evidence" value="ECO:0007669"/>
    <property type="project" value="UniProtKB-UniRule"/>
</dbReference>
<evidence type="ECO:0000313" key="4">
    <source>
        <dbReference type="Proteomes" id="UP000783796"/>
    </source>
</evidence>
<sequence>MGKQQTNIKEKGRVSLKEPRRYKVVIYNDDFTTMDFVVKVLTTVFFKSETEAETLMMSVHKSGSAVVGIYSYDIALSKVRKATDMAREEGFPLKLTVLPEDKQA</sequence>
<dbReference type="PANTHER" id="PTHR33473:SF19">
    <property type="entry name" value="ATP-DEPENDENT CLP PROTEASE ADAPTER PROTEIN CLPS"/>
    <property type="match status" value="1"/>
</dbReference>
<comment type="function">
    <text evidence="1">Involved in the modulation of the specificity of the ClpAP-mediated ATP-dependent protein degradation.</text>
</comment>
<name>A0A948TD74_9BACT</name>
<accession>A0A948TD74</accession>
<dbReference type="Pfam" id="PF02617">
    <property type="entry name" value="ClpS"/>
    <property type="match status" value="1"/>
</dbReference>
<dbReference type="Proteomes" id="UP000783796">
    <property type="component" value="Unassembled WGS sequence"/>
</dbReference>
<feature type="domain" description="Adaptor protein ClpS core" evidence="2">
    <location>
        <begin position="17"/>
        <end position="96"/>
    </location>
</feature>
<dbReference type="GO" id="GO:0008233">
    <property type="term" value="F:peptidase activity"/>
    <property type="evidence" value="ECO:0007669"/>
    <property type="project" value="UniProtKB-KW"/>
</dbReference>
<proteinExistence type="inferred from homology"/>
<dbReference type="AlphaFoldDB" id="A0A948TD74"/>
<dbReference type="HAMAP" id="MF_00302">
    <property type="entry name" value="ClpS"/>
    <property type="match status" value="1"/>
</dbReference>
<evidence type="ECO:0000313" key="3">
    <source>
        <dbReference type="EMBL" id="MBU3839087.1"/>
    </source>
</evidence>
<reference evidence="3" key="2">
    <citation type="submission" date="2021-04" db="EMBL/GenBank/DDBJ databases">
        <authorList>
            <person name="Gilroy R."/>
        </authorList>
    </citation>
    <scope>NUCLEOTIDE SEQUENCE</scope>
    <source>
        <strain evidence="3">G4-2901</strain>
    </source>
</reference>
<keyword evidence="3" id="KW-0378">Hydrolase</keyword>
<dbReference type="GO" id="GO:0030163">
    <property type="term" value="P:protein catabolic process"/>
    <property type="evidence" value="ECO:0007669"/>
    <property type="project" value="InterPro"/>
</dbReference>
<comment type="subunit">
    <text evidence="1">Binds to the N-terminal domain of the chaperone ClpA.</text>
</comment>